<dbReference type="RefSeq" id="WP_340603052.1">
    <property type="nucleotide sequence ID" value="NZ_JBBMXV010000001.1"/>
</dbReference>
<evidence type="ECO:0000313" key="3">
    <source>
        <dbReference type="Proteomes" id="UP001596312"/>
    </source>
</evidence>
<dbReference type="AlphaFoldDB" id="A0ABD5V2K9"/>
<sequence length="69" mass="7823">MSETEPIIDGHRIDPDDHYPPIECRSIVETCEGRPDECTIFPLVAEEPLGTTEWITAREGSYVAMEEML</sequence>
<gene>
    <name evidence="2" type="ORF">ACFQGH_04975</name>
</gene>
<proteinExistence type="predicted"/>
<accession>A0ABD5V2K9</accession>
<evidence type="ECO:0000259" key="1">
    <source>
        <dbReference type="Pfam" id="PF24351"/>
    </source>
</evidence>
<organism evidence="2 3">
    <name type="scientific">Halalkalicoccus tibetensis</name>
    <dbReference type="NCBI Taxonomy" id="175632"/>
    <lineage>
        <taxon>Archaea</taxon>
        <taxon>Methanobacteriati</taxon>
        <taxon>Methanobacteriota</taxon>
        <taxon>Stenosarchaea group</taxon>
        <taxon>Halobacteria</taxon>
        <taxon>Halobacteriales</taxon>
        <taxon>Halococcaceae</taxon>
        <taxon>Halalkalicoccus</taxon>
    </lineage>
</organism>
<comment type="caution">
    <text evidence="2">The sequence shown here is derived from an EMBL/GenBank/DDBJ whole genome shotgun (WGS) entry which is preliminary data.</text>
</comment>
<dbReference type="Pfam" id="PF24351">
    <property type="entry name" value="DUF7511"/>
    <property type="match status" value="1"/>
</dbReference>
<protein>
    <recommendedName>
        <fullName evidence="1">DUF7511 domain-containing protein</fullName>
    </recommendedName>
</protein>
<evidence type="ECO:0000313" key="2">
    <source>
        <dbReference type="EMBL" id="MFC6904548.1"/>
    </source>
</evidence>
<dbReference type="EMBL" id="JBHSXQ010000001">
    <property type="protein sequence ID" value="MFC6904548.1"/>
    <property type="molecule type" value="Genomic_DNA"/>
</dbReference>
<feature type="domain" description="DUF7511" evidence="1">
    <location>
        <begin position="24"/>
        <end position="68"/>
    </location>
</feature>
<name>A0ABD5V2K9_9EURY</name>
<dbReference type="InterPro" id="IPR055933">
    <property type="entry name" value="DUF7511"/>
</dbReference>
<dbReference type="Proteomes" id="UP001596312">
    <property type="component" value="Unassembled WGS sequence"/>
</dbReference>
<keyword evidence="3" id="KW-1185">Reference proteome</keyword>
<reference evidence="2 3" key="1">
    <citation type="journal article" date="2019" name="Int. J. Syst. Evol. Microbiol.">
        <title>The Global Catalogue of Microorganisms (GCM) 10K type strain sequencing project: providing services to taxonomists for standard genome sequencing and annotation.</title>
        <authorList>
            <consortium name="The Broad Institute Genomics Platform"/>
            <consortium name="The Broad Institute Genome Sequencing Center for Infectious Disease"/>
            <person name="Wu L."/>
            <person name="Ma J."/>
        </authorList>
    </citation>
    <scope>NUCLEOTIDE SEQUENCE [LARGE SCALE GENOMIC DNA]</scope>
    <source>
        <strain evidence="2 3">CGMCC 1.3240</strain>
    </source>
</reference>